<feature type="region of interest" description="Disordered" evidence="1">
    <location>
        <begin position="1"/>
        <end position="26"/>
    </location>
</feature>
<evidence type="ECO:0000313" key="2">
    <source>
        <dbReference type="EMBL" id="KAH0557711.1"/>
    </source>
</evidence>
<dbReference type="EMBL" id="JAHXZJ010000747">
    <property type="protein sequence ID" value="KAH0557711.1"/>
    <property type="molecule type" value="Genomic_DNA"/>
</dbReference>
<accession>A0AAV7IQT7</accession>
<organism evidence="2 3">
    <name type="scientific">Cotesia glomerata</name>
    <name type="common">Lepidopteran parasitic wasp</name>
    <name type="synonym">Apanteles glomeratus</name>
    <dbReference type="NCBI Taxonomy" id="32391"/>
    <lineage>
        <taxon>Eukaryota</taxon>
        <taxon>Metazoa</taxon>
        <taxon>Ecdysozoa</taxon>
        <taxon>Arthropoda</taxon>
        <taxon>Hexapoda</taxon>
        <taxon>Insecta</taxon>
        <taxon>Pterygota</taxon>
        <taxon>Neoptera</taxon>
        <taxon>Endopterygota</taxon>
        <taxon>Hymenoptera</taxon>
        <taxon>Apocrita</taxon>
        <taxon>Ichneumonoidea</taxon>
        <taxon>Braconidae</taxon>
        <taxon>Microgastrinae</taxon>
        <taxon>Cotesia</taxon>
    </lineage>
</organism>
<evidence type="ECO:0000256" key="1">
    <source>
        <dbReference type="SAM" id="MobiDB-lite"/>
    </source>
</evidence>
<name>A0AAV7IQT7_COTGL</name>
<sequence>MTNDDSEEDLLNLPATNNFKSSVKNNKDQKKLLNEFNKLGDDKSINGSSCEDDNTKHIPENNHIHGLSKKTFQSQKALHPKKLAKVTKSGVNNEDDAIPSCSFYNLPPKNLDKVEKNLAKTEKNLGIMDKNFDTWPRVTPEYINFTECYLRQMKTLYARQQQDPAKIATSINIVPEVNQRQYKQELMPGSDILVSATFLEYLTSKKIRRNPNEMTRSLFKRILGVEKLTEIAMTKRNERQKIPKDTYDTVKEFVEFNCKKSVRLTDSGFKKVVTKMLGGLREKQVKINKKSEEQAKINIKSKEQTKVDKEDGEPTEENE</sequence>
<feature type="compositionally biased region" description="Basic and acidic residues" evidence="1">
    <location>
        <begin position="296"/>
        <end position="309"/>
    </location>
</feature>
<dbReference type="Proteomes" id="UP000826195">
    <property type="component" value="Unassembled WGS sequence"/>
</dbReference>
<reference evidence="2 3" key="1">
    <citation type="journal article" date="2021" name="J. Hered.">
        <title>A chromosome-level genome assembly of the parasitoid wasp, Cotesia glomerata (Hymenoptera: Braconidae).</title>
        <authorList>
            <person name="Pinto B.J."/>
            <person name="Weis J.J."/>
            <person name="Gamble T."/>
            <person name="Ode P.J."/>
            <person name="Paul R."/>
            <person name="Zaspel J.M."/>
        </authorList>
    </citation>
    <scope>NUCLEOTIDE SEQUENCE [LARGE SCALE GENOMIC DNA]</scope>
    <source>
        <strain evidence="2">CgM1</strain>
    </source>
</reference>
<feature type="compositionally biased region" description="Polar residues" evidence="1">
    <location>
        <begin position="14"/>
        <end position="24"/>
    </location>
</feature>
<comment type="caution">
    <text evidence="2">The sequence shown here is derived from an EMBL/GenBank/DDBJ whole genome shotgun (WGS) entry which is preliminary data.</text>
</comment>
<protein>
    <submittedName>
        <fullName evidence="2">Uncharacterized protein</fullName>
    </submittedName>
</protein>
<feature type="compositionally biased region" description="Acidic residues" evidence="1">
    <location>
        <begin position="1"/>
        <end position="10"/>
    </location>
</feature>
<keyword evidence="3" id="KW-1185">Reference proteome</keyword>
<evidence type="ECO:0000313" key="3">
    <source>
        <dbReference type="Proteomes" id="UP000826195"/>
    </source>
</evidence>
<feature type="compositionally biased region" description="Acidic residues" evidence="1">
    <location>
        <begin position="310"/>
        <end position="319"/>
    </location>
</feature>
<proteinExistence type="predicted"/>
<dbReference type="AlphaFoldDB" id="A0AAV7IQT7"/>
<gene>
    <name evidence="2" type="ORF">KQX54_010602</name>
</gene>
<feature type="region of interest" description="Disordered" evidence="1">
    <location>
        <begin position="296"/>
        <end position="319"/>
    </location>
</feature>